<gene>
    <name evidence="2" type="ORF">GCM10010970_13740</name>
</gene>
<protein>
    <submittedName>
        <fullName evidence="2">Uncharacterized protein</fullName>
    </submittedName>
</protein>
<evidence type="ECO:0000313" key="2">
    <source>
        <dbReference type="EMBL" id="GGP20139.1"/>
    </source>
</evidence>
<proteinExistence type="predicted"/>
<evidence type="ECO:0000256" key="1">
    <source>
        <dbReference type="SAM" id="MobiDB-lite"/>
    </source>
</evidence>
<comment type="caution">
    <text evidence="2">The sequence shown here is derived from an EMBL/GenBank/DDBJ whole genome shotgun (WGS) entry which is preliminary data.</text>
</comment>
<organism evidence="2 3">
    <name type="scientific">Silvimonas iriomotensis</name>
    <dbReference type="NCBI Taxonomy" id="449662"/>
    <lineage>
        <taxon>Bacteria</taxon>
        <taxon>Pseudomonadati</taxon>
        <taxon>Pseudomonadota</taxon>
        <taxon>Betaproteobacteria</taxon>
        <taxon>Neisseriales</taxon>
        <taxon>Chitinibacteraceae</taxon>
        <taxon>Silvimonas</taxon>
    </lineage>
</organism>
<feature type="region of interest" description="Disordered" evidence="1">
    <location>
        <begin position="51"/>
        <end position="71"/>
    </location>
</feature>
<evidence type="ECO:0000313" key="3">
    <source>
        <dbReference type="Proteomes" id="UP000637267"/>
    </source>
</evidence>
<feature type="compositionally biased region" description="Basic and acidic residues" evidence="1">
    <location>
        <begin position="53"/>
        <end position="64"/>
    </location>
</feature>
<keyword evidence="3" id="KW-1185">Reference proteome</keyword>
<sequence>MHGGYTSCCTPAPAMPWGHPACSLGVSGYAEYSEKGGISSPDCRDGCIVPDGANKENPAREHVGRKQQRQPGMAAGVVMLAAGYHSQSVLATLAWLAMRDGGSGADVPADSTGAA</sequence>
<accession>A0ABQ2P851</accession>
<name>A0ABQ2P851_9NEIS</name>
<dbReference type="Proteomes" id="UP000637267">
    <property type="component" value="Unassembled WGS sequence"/>
</dbReference>
<dbReference type="EMBL" id="BMLX01000002">
    <property type="protein sequence ID" value="GGP20139.1"/>
    <property type="molecule type" value="Genomic_DNA"/>
</dbReference>
<reference evidence="3" key="1">
    <citation type="journal article" date="2019" name="Int. J. Syst. Evol. Microbiol.">
        <title>The Global Catalogue of Microorganisms (GCM) 10K type strain sequencing project: providing services to taxonomists for standard genome sequencing and annotation.</title>
        <authorList>
            <consortium name="The Broad Institute Genomics Platform"/>
            <consortium name="The Broad Institute Genome Sequencing Center for Infectious Disease"/>
            <person name="Wu L."/>
            <person name="Ma J."/>
        </authorList>
    </citation>
    <scope>NUCLEOTIDE SEQUENCE [LARGE SCALE GENOMIC DNA]</scope>
    <source>
        <strain evidence="3">CGMCC 1.8859</strain>
    </source>
</reference>